<proteinExistence type="predicted"/>
<dbReference type="GO" id="GO:0051782">
    <property type="term" value="P:negative regulation of cell division"/>
    <property type="evidence" value="ECO:0007669"/>
    <property type="project" value="InterPro"/>
</dbReference>
<gene>
    <name evidence="2" type="ORF">METZ01_LOCUS233401</name>
</gene>
<dbReference type="EMBL" id="UINC01058369">
    <property type="protein sequence ID" value="SVB80547.1"/>
    <property type="molecule type" value="Genomic_DNA"/>
</dbReference>
<dbReference type="Pfam" id="PF03846">
    <property type="entry name" value="SulA"/>
    <property type="match status" value="1"/>
</dbReference>
<dbReference type="InterPro" id="IPR047610">
    <property type="entry name" value="ImuA_translesion"/>
</dbReference>
<dbReference type="GO" id="GO:0006281">
    <property type="term" value="P:DNA repair"/>
    <property type="evidence" value="ECO:0007669"/>
    <property type="project" value="TreeGrafter"/>
</dbReference>
<name>A0A382H0S8_9ZZZZ</name>
<dbReference type="InterPro" id="IPR050356">
    <property type="entry name" value="SulA_CellDiv_inhibitor"/>
</dbReference>
<dbReference type="PANTHER" id="PTHR35369">
    <property type="entry name" value="BLR3025 PROTEIN-RELATED"/>
    <property type="match status" value="1"/>
</dbReference>
<dbReference type="PANTHER" id="PTHR35369:SF3">
    <property type="entry name" value="TRANSLESION DNA SYNTHESIS-ASSOCIATED PROTEIN IMUA"/>
    <property type="match status" value="1"/>
</dbReference>
<dbReference type="AlphaFoldDB" id="A0A382H0S8"/>
<dbReference type="GO" id="GO:0009432">
    <property type="term" value="P:SOS response"/>
    <property type="evidence" value="ECO:0007669"/>
    <property type="project" value="InterPro"/>
</dbReference>
<keyword evidence="1" id="KW-0227">DNA damage</keyword>
<protein>
    <recommendedName>
        <fullName evidence="3">Translesion DNA synthesis-associated protein ImuA</fullName>
    </recommendedName>
</protein>
<accession>A0A382H0S8</accession>
<evidence type="ECO:0000313" key="2">
    <source>
        <dbReference type="EMBL" id="SVB80547.1"/>
    </source>
</evidence>
<reference evidence="2" key="1">
    <citation type="submission" date="2018-05" db="EMBL/GenBank/DDBJ databases">
        <authorList>
            <person name="Lanie J.A."/>
            <person name="Ng W.-L."/>
            <person name="Kazmierczak K.M."/>
            <person name="Andrzejewski T.M."/>
            <person name="Davidsen T.M."/>
            <person name="Wayne K.J."/>
            <person name="Tettelin H."/>
            <person name="Glass J.I."/>
            <person name="Rusch D."/>
            <person name="Podicherti R."/>
            <person name="Tsui H.-C.T."/>
            <person name="Winkler M.E."/>
        </authorList>
    </citation>
    <scope>NUCLEOTIDE SEQUENCE</scope>
</reference>
<organism evidence="2">
    <name type="scientific">marine metagenome</name>
    <dbReference type="NCBI Taxonomy" id="408172"/>
    <lineage>
        <taxon>unclassified sequences</taxon>
        <taxon>metagenomes</taxon>
        <taxon>ecological metagenomes</taxon>
    </lineage>
</organism>
<evidence type="ECO:0008006" key="3">
    <source>
        <dbReference type="Google" id="ProtNLM"/>
    </source>
</evidence>
<evidence type="ECO:0000256" key="1">
    <source>
        <dbReference type="ARBA" id="ARBA00022763"/>
    </source>
</evidence>
<sequence length="215" mass="23753">MSSKHSLHQLLKNPRIWQAGSVFADAATVSTGFENLDRALAGGWPVGVLTELLLDSYGIGELKLVMPALVRLSQQSGENQGSLESMAERWVLWISPPYVPYAPALEQAGMDVSRVLVVHSEHRVDVLWAMEQALRSGTCAVVLAWFQAVDKRSMRRLQLAAEAGGCWAVLFRPAKFIRDSSSAQLRIHLRPDSGTIRLDIFKNLSGRPDTVFVDT</sequence>
<dbReference type="NCBIfam" id="NF033429">
    <property type="entry name" value="ImuA_translesion"/>
    <property type="match status" value="1"/>
</dbReference>
<dbReference type="InterPro" id="IPR017166">
    <property type="entry name" value="UCP037290"/>
</dbReference>
<dbReference type="Gene3D" id="3.40.50.300">
    <property type="entry name" value="P-loop containing nucleotide triphosphate hydrolases"/>
    <property type="match status" value="1"/>
</dbReference>
<dbReference type="InterPro" id="IPR004596">
    <property type="entry name" value="Cell_div_suppressor_SulA"/>
</dbReference>
<dbReference type="InterPro" id="IPR027417">
    <property type="entry name" value="P-loop_NTPase"/>
</dbReference>
<dbReference type="SUPFAM" id="SSF52540">
    <property type="entry name" value="P-loop containing nucleoside triphosphate hydrolases"/>
    <property type="match status" value="1"/>
</dbReference>
<dbReference type="PIRSF" id="PIRSF037290">
    <property type="entry name" value="UCP037290"/>
    <property type="match status" value="1"/>
</dbReference>